<dbReference type="EMBL" id="JAOCJW010000071">
    <property type="protein sequence ID" value="MDH2007404.1"/>
    <property type="molecule type" value="Genomic_DNA"/>
</dbReference>
<keyword evidence="2" id="KW-0472">Membrane</keyword>
<comment type="caution">
    <text evidence="3">The sequence shown here is derived from an EMBL/GenBank/DDBJ whole genome shotgun (WGS) entry which is preliminary data.</text>
</comment>
<feature type="region of interest" description="Disordered" evidence="1">
    <location>
        <begin position="127"/>
        <end position="153"/>
    </location>
</feature>
<feature type="region of interest" description="Disordered" evidence="1">
    <location>
        <begin position="58"/>
        <end position="105"/>
    </location>
</feature>
<feature type="transmembrane region" description="Helical" evidence="2">
    <location>
        <begin position="612"/>
        <end position="629"/>
    </location>
</feature>
<proteinExistence type="predicted"/>
<dbReference type="AlphaFoldDB" id="A0AA43AZ94"/>
<feature type="compositionally biased region" description="Low complexity" evidence="1">
    <location>
        <begin position="127"/>
        <end position="138"/>
    </location>
</feature>
<dbReference type="RefSeq" id="WP_279852118.1">
    <property type="nucleotide sequence ID" value="NZ_JAOCIA010000071.1"/>
</dbReference>
<gene>
    <name evidence="3" type="ORF">N5J23_18050</name>
</gene>
<evidence type="ECO:0000313" key="3">
    <source>
        <dbReference type="EMBL" id="MDH2007404.1"/>
    </source>
</evidence>
<sequence length="633" mass="70680">MSQSSSNTVPPVEKWLQSFDAWYSDIEQNHRYQESAHCYFELDETSQPFLNVTIVLTKTPSKRPETDAPATPAPEDEENKSKQSEGSTVDNEPHKRINSESHKLVKLLPTREEAAQGRIVVRLPQAAPPATQAEATVPGDAVQGNKPAPEGRLPDQTIVQDFKSSVGHSFNIDNALAGRSFRIASNSALNQDLLKLLVLDSRPTPSPDITIIPAILSPERLWQEPSLQTEGGRYGILLRAALLAKVTGSKANISLFINRLEDLRALFAQAEHLELPLWKKAAIVHSLWMLLEEVQETDPVIPESLLHLPATLRHLLTDTKPLPFQQRWRHVLWYRWNRTLPTRISQHIHLLTRGGHVLAYAAFVSLLLLSVHPSVAPISDTLAGLFSTLAHWRATLFPDPSALAITLATAAGLTYALTTHRLTLPEKVALTINDKIETILDSTLADLMKANMDVQIGRLGRGEPPGTTPEGVARKLDEVFSLKELVNSYESTVRARRRHVAEEVGKAQRIRLESHQRLRNAALGVTASFVLLEIGSRIQDHRDIQAGTDTLSYIYWLERRGADGVRPPSSDPSRVPEAMLDCARTEIIEQRPPSPECLDQWRENSLASSSQLLFLVFTISMLIFFVRVMRRND</sequence>
<reference evidence="3" key="1">
    <citation type="submission" date="2022-09" db="EMBL/GenBank/DDBJ databases">
        <title>Intensive care unit water sources are persistently colonized with multi-drug resistant bacteria and are the site of extensive horizontal gene transfer of antibiotic resistance genes.</title>
        <authorList>
            <person name="Diorio-Toth L."/>
        </authorList>
    </citation>
    <scope>NUCLEOTIDE SEQUENCE</scope>
    <source>
        <strain evidence="3">GD03686</strain>
    </source>
</reference>
<feature type="compositionally biased region" description="Basic and acidic residues" evidence="1">
    <location>
        <begin position="91"/>
        <end position="105"/>
    </location>
</feature>
<accession>A0AA43AZ94</accession>
<keyword evidence="2" id="KW-0812">Transmembrane</keyword>
<organism evidence="3 4">
    <name type="scientific">Comamonas aquatica</name>
    <dbReference type="NCBI Taxonomy" id="225991"/>
    <lineage>
        <taxon>Bacteria</taxon>
        <taxon>Pseudomonadati</taxon>
        <taxon>Pseudomonadota</taxon>
        <taxon>Betaproteobacteria</taxon>
        <taxon>Burkholderiales</taxon>
        <taxon>Comamonadaceae</taxon>
        <taxon>Comamonas</taxon>
    </lineage>
</organism>
<evidence type="ECO:0000256" key="2">
    <source>
        <dbReference type="SAM" id="Phobius"/>
    </source>
</evidence>
<keyword evidence="2" id="KW-1133">Transmembrane helix</keyword>
<protein>
    <submittedName>
        <fullName evidence="3">Uncharacterized protein</fullName>
    </submittedName>
</protein>
<dbReference type="Proteomes" id="UP001161294">
    <property type="component" value="Unassembled WGS sequence"/>
</dbReference>
<name>A0AA43AZ94_9BURK</name>
<evidence type="ECO:0000256" key="1">
    <source>
        <dbReference type="SAM" id="MobiDB-lite"/>
    </source>
</evidence>
<evidence type="ECO:0000313" key="4">
    <source>
        <dbReference type="Proteomes" id="UP001161294"/>
    </source>
</evidence>